<dbReference type="RefSeq" id="WP_203800504.1">
    <property type="nucleotide sequence ID" value="NZ_BAAAQE010000034.1"/>
</dbReference>
<feature type="transmembrane region" description="Helical" evidence="6">
    <location>
        <begin position="257"/>
        <end position="276"/>
    </location>
</feature>
<sequence length="396" mass="40384">MSVTDRPATYREVFAEPVFRTLFVARGVSISANSLQIFALSVLVYGATGSPLLSALAFGAGFLPQFAGGLLLGSLTDRLPARPLIVGGYLLEAALAATLGLADLPVLANLLLVAAVACFTPVFAGAAARVIADRLTGDAYVLGRALTGMSSSVAQLLGLAGGGVAVAALGAEHALLFAAAAHLLTVLLVRFGLPTFPPATTRTGGAVRDSWTGAVNLLGDRRLRALFLAQWLPCAFAAGAEALLVPYGATRGFPPGTGAILMAASPLGMLLGEFLVGRFVRPSMRERLAAPLVVLLGAPLLLLGLPLPLPAVVAVLAVAGTGFAYSLGLQREFLEASPPERRGQVFALLSTGMMALQGAGPLLSGTLAELTSPTLAMTAAGAATCLVATTIHRARR</sequence>
<gene>
    <name evidence="7" type="ORF">Aco03nite_059640</name>
</gene>
<keyword evidence="5 6" id="KW-0472">Membrane</keyword>
<keyword evidence="3 6" id="KW-0812">Transmembrane</keyword>
<evidence type="ECO:0000313" key="7">
    <source>
        <dbReference type="EMBL" id="GID57560.1"/>
    </source>
</evidence>
<name>A0ABQ3XGD7_9ACTN</name>
<feature type="transmembrane region" description="Helical" evidence="6">
    <location>
        <begin position="52"/>
        <end position="72"/>
    </location>
</feature>
<feature type="transmembrane region" description="Helical" evidence="6">
    <location>
        <begin position="153"/>
        <end position="169"/>
    </location>
</feature>
<keyword evidence="2" id="KW-1003">Cell membrane</keyword>
<dbReference type="InterPro" id="IPR036259">
    <property type="entry name" value="MFS_trans_sf"/>
</dbReference>
<feature type="transmembrane region" description="Helical" evidence="6">
    <location>
        <begin position="225"/>
        <end position="245"/>
    </location>
</feature>
<feature type="transmembrane region" description="Helical" evidence="6">
    <location>
        <begin position="370"/>
        <end position="391"/>
    </location>
</feature>
<feature type="transmembrane region" description="Helical" evidence="6">
    <location>
        <begin position="84"/>
        <end position="102"/>
    </location>
</feature>
<dbReference type="InterPro" id="IPR011701">
    <property type="entry name" value="MFS"/>
</dbReference>
<evidence type="ECO:0000256" key="1">
    <source>
        <dbReference type="ARBA" id="ARBA00004651"/>
    </source>
</evidence>
<accession>A0ABQ3XGD7</accession>
<feature type="transmembrane region" description="Helical" evidence="6">
    <location>
        <begin position="288"/>
        <end position="305"/>
    </location>
</feature>
<feature type="transmembrane region" description="Helical" evidence="6">
    <location>
        <begin position="175"/>
        <end position="193"/>
    </location>
</feature>
<evidence type="ECO:0000256" key="4">
    <source>
        <dbReference type="ARBA" id="ARBA00022989"/>
    </source>
</evidence>
<dbReference type="PANTHER" id="PTHR23513">
    <property type="entry name" value="INTEGRAL MEMBRANE EFFLUX PROTEIN-RELATED"/>
    <property type="match status" value="1"/>
</dbReference>
<protein>
    <recommendedName>
        <fullName evidence="9">Major facilitator superfamily MFS_1</fullName>
    </recommendedName>
</protein>
<keyword evidence="4 6" id="KW-1133">Transmembrane helix</keyword>
<feature type="transmembrane region" description="Helical" evidence="6">
    <location>
        <begin position="21"/>
        <end position="46"/>
    </location>
</feature>
<dbReference type="SUPFAM" id="SSF103473">
    <property type="entry name" value="MFS general substrate transporter"/>
    <property type="match status" value="1"/>
</dbReference>
<feature type="transmembrane region" description="Helical" evidence="6">
    <location>
        <begin position="108"/>
        <end position="132"/>
    </location>
</feature>
<dbReference type="CDD" id="cd06173">
    <property type="entry name" value="MFS_MefA_like"/>
    <property type="match status" value="1"/>
</dbReference>
<evidence type="ECO:0000256" key="2">
    <source>
        <dbReference type="ARBA" id="ARBA00022475"/>
    </source>
</evidence>
<proteinExistence type="predicted"/>
<dbReference type="Pfam" id="PF07690">
    <property type="entry name" value="MFS_1"/>
    <property type="match status" value="1"/>
</dbReference>
<comment type="caution">
    <text evidence="7">The sequence shown here is derived from an EMBL/GenBank/DDBJ whole genome shotgun (WGS) entry which is preliminary data.</text>
</comment>
<keyword evidence="8" id="KW-1185">Reference proteome</keyword>
<dbReference type="EMBL" id="BOMG01000073">
    <property type="protein sequence ID" value="GID57560.1"/>
    <property type="molecule type" value="Genomic_DNA"/>
</dbReference>
<reference evidence="7 8" key="1">
    <citation type="submission" date="2021-01" db="EMBL/GenBank/DDBJ databases">
        <title>Whole genome shotgun sequence of Actinoplanes couchii NBRC 106145.</title>
        <authorList>
            <person name="Komaki H."/>
            <person name="Tamura T."/>
        </authorList>
    </citation>
    <scope>NUCLEOTIDE SEQUENCE [LARGE SCALE GENOMIC DNA]</scope>
    <source>
        <strain evidence="7 8">NBRC 106145</strain>
    </source>
</reference>
<comment type="subcellular location">
    <subcellularLocation>
        <location evidence="1">Cell membrane</location>
        <topology evidence="1">Multi-pass membrane protein</topology>
    </subcellularLocation>
</comment>
<organism evidence="7 8">
    <name type="scientific">Actinoplanes couchii</name>
    <dbReference type="NCBI Taxonomy" id="403638"/>
    <lineage>
        <taxon>Bacteria</taxon>
        <taxon>Bacillati</taxon>
        <taxon>Actinomycetota</taxon>
        <taxon>Actinomycetes</taxon>
        <taxon>Micromonosporales</taxon>
        <taxon>Micromonosporaceae</taxon>
        <taxon>Actinoplanes</taxon>
    </lineage>
</organism>
<evidence type="ECO:0000256" key="6">
    <source>
        <dbReference type="SAM" id="Phobius"/>
    </source>
</evidence>
<dbReference type="Proteomes" id="UP000612282">
    <property type="component" value="Unassembled WGS sequence"/>
</dbReference>
<evidence type="ECO:0000256" key="3">
    <source>
        <dbReference type="ARBA" id="ARBA00022692"/>
    </source>
</evidence>
<evidence type="ECO:0008006" key="9">
    <source>
        <dbReference type="Google" id="ProtNLM"/>
    </source>
</evidence>
<evidence type="ECO:0000256" key="5">
    <source>
        <dbReference type="ARBA" id="ARBA00023136"/>
    </source>
</evidence>
<dbReference type="Gene3D" id="1.20.1250.20">
    <property type="entry name" value="MFS general substrate transporter like domains"/>
    <property type="match status" value="1"/>
</dbReference>
<evidence type="ECO:0000313" key="8">
    <source>
        <dbReference type="Proteomes" id="UP000612282"/>
    </source>
</evidence>
<dbReference type="PANTHER" id="PTHR23513:SF11">
    <property type="entry name" value="STAPHYLOFERRIN A TRANSPORTER"/>
    <property type="match status" value="1"/>
</dbReference>